<dbReference type="RefSeq" id="XP_075079762.1">
    <property type="nucleotide sequence ID" value="XM_075223661.1"/>
</dbReference>
<keyword evidence="1" id="KW-1185">Reference proteome</keyword>
<accession>A0AC58S446</accession>
<evidence type="ECO:0000313" key="2">
    <source>
        <dbReference type="RefSeq" id="XP_075079762.1"/>
    </source>
</evidence>
<reference evidence="1" key="1">
    <citation type="journal article" date="2014" name="Nat. Commun.">
        <title>The tobacco genome sequence and its comparison with those of tomato and potato.</title>
        <authorList>
            <person name="Sierro N."/>
            <person name="Battey J.N."/>
            <person name="Ouadi S."/>
            <person name="Bakaher N."/>
            <person name="Bovet L."/>
            <person name="Willig A."/>
            <person name="Goepfert S."/>
            <person name="Peitsch M.C."/>
            <person name="Ivanov N.V."/>
        </authorList>
    </citation>
    <scope>NUCLEOTIDE SEQUENCE [LARGE SCALE GENOMIC DNA]</scope>
</reference>
<gene>
    <name evidence="2" type="primary">LOC142165010</name>
</gene>
<reference evidence="2" key="2">
    <citation type="submission" date="2025-08" db="UniProtKB">
        <authorList>
            <consortium name="RefSeq"/>
        </authorList>
    </citation>
    <scope>IDENTIFICATION</scope>
    <source>
        <tissue evidence="2">Leaf</tissue>
    </source>
</reference>
<protein>
    <submittedName>
        <fullName evidence="2">Uncharacterized protein LOC142165010</fullName>
    </submittedName>
</protein>
<evidence type="ECO:0000313" key="1">
    <source>
        <dbReference type="Proteomes" id="UP000790787"/>
    </source>
</evidence>
<dbReference type="Proteomes" id="UP000790787">
    <property type="component" value="Chromosome 10"/>
</dbReference>
<name>A0AC58S446_TOBAC</name>
<sequence length="207" mass="24054">MWKEDNVSVNEVVTTPQGIHAMVKVLPNHTPWLFSAIYASNNLADKKLLWENLITISKTLTYNWFMGGDINEVLKARDKFGGNPINPSRSNMFWNCINECKLLDLGYKGSKFTWSNKRYNNRVSLILERIDRCFANESWISQYPETTLLHLPRTHSDHCPIQVILKGKPSNNLTRPFRFETMWASHLTFPSIINEAFNEKFHPSTIH</sequence>
<organism evidence="1 2">
    <name type="scientific">Nicotiana tabacum</name>
    <name type="common">Common tobacco</name>
    <dbReference type="NCBI Taxonomy" id="4097"/>
    <lineage>
        <taxon>Eukaryota</taxon>
        <taxon>Viridiplantae</taxon>
        <taxon>Streptophyta</taxon>
        <taxon>Embryophyta</taxon>
        <taxon>Tracheophyta</taxon>
        <taxon>Spermatophyta</taxon>
        <taxon>Magnoliopsida</taxon>
        <taxon>eudicotyledons</taxon>
        <taxon>Gunneridae</taxon>
        <taxon>Pentapetalae</taxon>
        <taxon>asterids</taxon>
        <taxon>lamiids</taxon>
        <taxon>Solanales</taxon>
        <taxon>Solanaceae</taxon>
        <taxon>Nicotianoideae</taxon>
        <taxon>Nicotianeae</taxon>
        <taxon>Nicotiana</taxon>
    </lineage>
</organism>
<proteinExistence type="predicted"/>